<dbReference type="AlphaFoldDB" id="A0A1J7C3R3"/>
<proteinExistence type="predicted"/>
<dbReference type="CDD" id="cd00093">
    <property type="entry name" value="HTH_XRE"/>
    <property type="match status" value="2"/>
</dbReference>
<dbReference type="Proteomes" id="UP000243342">
    <property type="component" value="Unassembled WGS sequence"/>
</dbReference>
<dbReference type="InterPro" id="IPR010982">
    <property type="entry name" value="Lambda_DNA-bd_dom_sf"/>
</dbReference>
<organism evidence="2 3">
    <name type="scientific">Mangrovactinospora gilvigrisea</name>
    <dbReference type="NCBI Taxonomy" id="1428644"/>
    <lineage>
        <taxon>Bacteria</taxon>
        <taxon>Bacillati</taxon>
        <taxon>Actinomycetota</taxon>
        <taxon>Actinomycetes</taxon>
        <taxon>Kitasatosporales</taxon>
        <taxon>Streptomycetaceae</taxon>
        <taxon>Mangrovactinospora</taxon>
    </lineage>
</organism>
<dbReference type="STRING" id="1428644.BIV57_17625"/>
<dbReference type="GO" id="GO:0003677">
    <property type="term" value="F:DNA binding"/>
    <property type="evidence" value="ECO:0007669"/>
    <property type="project" value="InterPro"/>
</dbReference>
<accession>A0A1J7C3R3</accession>
<feature type="domain" description="HTH cro/C1-type" evidence="1">
    <location>
        <begin position="8"/>
        <end position="68"/>
    </location>
</feature>
<name>A0A1J7C3R3_9ACTN</name>
<dbReference type="EMBL" id="MLCF01000109">
    <property type="protein sequence ID" value="OIV36192.1"/>
    <property type="molecule type" value="Genomic_DNA"/>
</dbReference>
<sequence>MPPFSPTAARALRLQLGMTPEQVAYGMSAFGVLLPPAAIAAFESGVTTPDETELFALAGALWCDRSDLLGRVQALRGHREAAGVSLEEAASALGVPLADYRRMEDEDAIRAEPRRVALYAQALRLPVRRAVELSGAEHALKDALTSAVQGWWKGYVKTVTNLVPLPKATVQDALRRLHTTYQGMSVGTTNWSTIFAGESEDDTPPAEAKSRAWLADILEHFWETVDALPPR</sequence>
<evidence type="ECO:0000259" key="1">
    <source>
        <dbReference type="SMART" id="SM00530"/>
    </source>
</evidence>
<keyword evidence="3" id="KW-1185">Reference proteome</keyword>
<dbReference type="Gene3D" id="1.10.260.40">
    <property type="entry name" value="lambda repressor-like DNA-binding domains"/>
    <property type="match status" value="1"/>
</dbReference>
<reference evidence="2 3" key="1">
    <citation type="submission" date="2016-10" db="EMBL/GenBank/DDBJ databases">
        <title>Genome sequence of Streptomyces gilvigriseus MUSC 26.</title>
        <authorList>
            <person name="Lee L.-H."/>
            <person name="Ser H.-L."/>
        </authorList>
    </citation>
    <scope>NUCLEOTIDE SEQUENCE [LARGE SCALE GENOMIC DNA]</scope>
    <source>
        <strain evidence="2 3">MUSC 26</strain>
    </source>
</reference>
<dbReference type="SMART" id="SM00530">
    <property type="entry name" value="HTH_XRE"/>
    <property type="match status" value="2"/>
</dbReference>
<evidence type="ECO:0000313" key="3">
    <source>
        <dbReference type="Proteomes" id="UP000243342"/>
    </source>
</evidence>
<gene>
    <name evidence="2" type="ORF">BIV57_17625</name>
</gene>
<dbReference type="InterPro" id="IPR001387">
    <property type="entry name" value="Cro/C1-type_HTH"/>
</dbReference>
<evidence type="ECO:0000313" key="2">
    <source>
        <dbReference type="EMBL" id="OIV36192.1"/>
    </source>
</evidence>
<feature type="domain" description="HTH cro/C1-type" evidence="1">
    <location>
        <begin position="74"/>
        <end position="130"/>
    </location>
</feature>
<protein>
    <recommendedName>
        <fullName evidence="1">HTH cro/C1-type domain-containing protein</fullName>
    </recommendedName>
</protein>
<dbReference type="SUPFAM" id="SSF47413">
    <property type="entry name" value="lambda repressor-like DNA-binding domains"/>
    <property type="match status" value="1"/>
</dbReference>
<comment type="caution">
    <text evidence="2">The sequence shown here is derived from an EMBL/GenBank/DDBJ whole genome shotgun (WGS) entry which is preliminary data.</text>
</comment>